<comment type="caution">
    <text evidence="2">The sequence shown here is derived from an EMBL/GenBank/DDBJ whole genome shotgun (WGS) entry which is preliminary data.</text>
</comment>
<sequence>MFRSGSYGDLPVAHYIVLEESSLCFSNHCHCEEKPSPLPLPVHPQQCSGQKSWRSPEYLLYCLRRIFTCFHHLSLRRKAITALPVHSLTMFKLKWQGFLVVYYIALEEFFHLLLHQFLVYW</sequence>
<accession>A0A4Y2TUY4</accession>
<keyword evidence="1" id="KW-0472">Membrane</keyword>
<gene>
    <name evidence="2" type="ORF">AVEN_91791_1</name>
</gene>
<evidence type="ECO:0000313" key="2">
    <source>
        <dbReference type="EMBL" id="GBO04413.1"/>
    </source>
</evidence>
<proteinExistence type="predicted"/>
<dbReference type="EMBL" id="BGPR01031383">
    <property type="protein sequence ID" value="GBO04413.1"/>
    <property type="molecule type" value="Genomic_DNA"/>
</dbReference>
<name>A0A4Y2TUY4_ARAVE</name>
<evidence type="ECO:0000313" key="3">
    <source>
        <dbReference type="Proteomes" id="UP000499080"/>
    </source>
</evidence>
<feature type="transmembrane region" description="Helical" evidence="1">
    <location>
        <begin position="97"/>
        <end position="118"/>
    </location>
</feature>
<keyword evidence="1" id="KW-1133">Transmembrane helix</keyword>
<reference evidence="2 3" key="1">
    <citation type="journal article" date="2019" name="Sci. Rep.">
        <title>Orb-weaving spider Araneus ventricosus genome elucidates the spidroin gene catalogue.</title>
        <authorList>
            <person name="Kono N."/>
            <person name="Nakamura H."/>
            <person name="Ohtoshi R."/>
            <person name="Moran D.A.P."/>
            <person name="Shinohara A."/>
            <person name="Yoshida Y."/>
            <person name="Fujiwara M."/>
            <person name="Mori M."/>
            <person name="Tomita M."/>
            <person name="Arakawa K."/>
        </authorList>
    </citation>
    <scope>NUCLEOTIDE SEQUENCE [LARGE SCALE GENOMIC DNA]</scope>
</reference>
<keyword evidence="3" id="KW-1185">Reference proteome</keyword>
<keyword evidence="1" id="KW-0812">Transmembrane</keyword>
<evidence type="ECO:0000256" key="1">
    <source>
        <dbReference type="SAM" id="Phobius"/>
    </source>
</evidence>
<dbReference type="AlphaFoldDB" id="A0A4Y2TUY4"/>
<protein>
    <submittedName>
        <fullName evidence="2">Uncharacterized protein</fullName>
    </submittedName>
</protein>
<organism evidence="2 3">
    <name type="scientific">Araneus ventricosus</name>
    <name type="common">Orbweaver spider</name>
    <name type="synonym">Epeira ventricosa</name>
    <dbReference type="NCBI Taxonomy" id="182803"/>
    <lineage>
        <taxon>Eukaryota</taxon>
        <taxon>Metazoa</taxon>
        <taxon>Ecdysozoa</taxon>
        <taxon>Arthropoda</taxon>
        <taxon>Chelicerata</taxon>
        <taxon>Arachnida</taxon>
        <taxon>Araneae</taxon>
        <taxon>Araneomorphae</taxon>
        <taxon>Entelegynae</taxon>
        <taxon>Araneoidea</taxon>
        <taxon>Araneidae</taxon>
        <taxon>Araneus</taxon>
    </lineage>
</organism>
<dbReference type="Proteomes" id="UP000499080">
    <property type="component" value="Unassembled WGS sequence"/>
</dbReference>